<dbReference type="EMBL" id="LAZR01001244">
    <property type="protein sequence ID" value="KKN48018.1"/>
    <property type="molecule type" value="Genomic_DNA"/>
</dbReference>
<comment type="caution">
    <text evidence="1">The sequence shown here is derived from an EMBL/GenBank/DDBJ whole genome shotgun (WGS) entry which is preliminary data.</text>
</comment>
<gene>
    <name evidence="1" type="ORF">LCGC14_0657040</name>
</gene>
<sequence length="932" mass="112514">MSEQRSIQDLYLELIKHINSDEILFFHILIPFFEDISAEGIKLIKSGEESEYFILQFYKRHIFQNIYYEIIKFSTKLKQATIDNLEKVIFYKYVKENGREKIIDFYIFLNFEDDSNLNTLIIRTFNEKDIKYSILSIDEFINFLIENSPSFFKKMREEYFTLTLEEYNQIMSIFEENYFIIENEDDKIIKSTFFPFLKQKYNFIQDIGQERYLILQKKVSELKEKCARDISASDCEACEENPNKICITKLFAYHLGKEVLPHCGTELADSYWISENDGFAIVIKGANMRTKRQFFDPLLQISALTQKNVVKTIFFANNKSTSHLFLAQALNLCKAQIKRFLVFSKDELIQFLYFYESNKSIFEELKNIQKVKEIEALIKEFKVILKNSKRYMEDLILNNNFNRFTEIQEFIQKFIIAYFQDNEYKAIIELISFYLDFLIDLISNHREINQDPFISNIFNALYQFNQGLRNKQKDFPIIIDFKLDFKDLEDFDKHDPISDLFTYIIHILSILPNKFESYKNNPKFLNRILYLFILYYKTIYQSFEVKSFQTLFTNMIYTYFKDFCEKYLTLALQETQLEDEIFFSLTPHVTIDHLFNALFDSQNKFLIESRGKKIYYEAILDEFFKIFFVFFKSIPSNFHNELDFQKYLVFLTRPYYFPELFFPFRQIHNLNSVRSRFLEFLEHCKNDEYYHINAMLHYSFRLYYRSLESLIEYIYGFLKDYYDTSGVNQIIIYKKLLNLLLDIHKFWLNYAKEHPDKQIIDDDRLLIDDLTIGLLQSEKILRNEYKLFKSYINTCFKIYKNLKNIEIYNPNQLELNIFNEIFENLIFLVSEEIFDDIKRDIYNLIKELLTELNNKELRSLYHHFIDILERDYYLHVKKPNNGENSEIKWKTLKDDCSALQNAAKNIIKGNIIKYILEKIPDVISEEINNDYW</sequence>
<evidence type="ECO:0000313" key="1">
    <source>
        <dbReference type="EMBL" id="KKN48018.1"/>
    </source>
</evidence>
<name>A0A0F9U316_9ZZZZ</name>
<organism evidence="1">
    <name type="scientific">marine sediment metagenome</name>
    <dbReference type="NCBI Taxonomy" id="412755"/>
    <lineage>
        <taxon>unclassified sequences</taxon>
        <taxon>metagenomes</taxon>
        <taxon>ecological metagenomes</taxon>
    </lineage>
</organism>
<accession>A0A0F9U316</accession>
<reference evidence="1" key="1">
    <citation type="journal article" date="2015" name="Nature">
        <title>Complex archaea that bridge the gap between prokaryotes and eukaryotes.</title>
        <authorList>
            <person name="Spang A."/>
            <person name="Saw J.H."/>
            <person name="Jorgensen S.L."/>
            <person name="Zaremba-Niedzwiedzka K."/>
            <person name="Martijn J."/>
            <person name="Lind A.E."/>
            <person name="van Eijk R."/>
            <person name="Schleper C."/>
            <person name="Guy L."/>
            <person name="Ettema T.J."/>
        </authorList>
    </citation>
    <scope>NUCLEOTIDE SEQUENCE</scope>
</reference>
<protein>
    <submittedName>
        <fullName evidence="1">Uncharacterized protein</fullName>
    </submittedName>
</protein>
<proteinExistence type="predicted"/>
<dbReference type="AlphaFoldDB" id="A0A0F9U316"/>